<dbReference type="InterPro" id="IPR005154">
    <property type="entry name" value="Glyco_hydro_67_aGlcAse_N"/>
</dbReference>
<organism evidence="13 14">
    <name type="scientific">Emticicia agri</name>
    <dbReference type="NCBI Taxonomy" id="2492393"/>
    <lineage>
        <taxon>Bacteria</taxon>
        <taxon>Pseudomonadati</taxon>
        <taxon>Bacteroidota</taxon>
        <taxon>Cytophagia</taxon>
        <taxon>Cytophagales</taxon>
        <taxon>Leadbetterellaceae</taxon>
        <taxon>Emticicia</taxon>
    </lineage>
</organism>
<comment type="catalytic activity">
    <reaction evidence="9">
        <text>Hydrolysis of (1-&gt;2)-alpha-D-(4-O-methyl)glucuronosyl links in the main chain of hardwood xylans.</text>
        <dbReference type="EC" id="3.2.1.131"/>
    </reaction>
</comment>
<evidence type="ECO:0000256" key="2">
    <source>
        <dbReference type="ARBA" id="ARBA00022651"/>
    </source>
</evidence>
<keyword evidence="14" id="KW-1185">Reference proteome</keyword>
<evidence type="ECO:0000256" key="5">
    <source>
        <dbReference type="ARBA" id="ARBA00023295"/>
    </source>
</evidence>
<dbReference type="InterPro" id="IPR011099">
    <property type="entry name" value="Glyco_hydro_67_C"/>
</dbReference>
<evidence type="ECO:0000259" key="11">
    <source>
        <dbReference type="Pfam" id="PF07477"/>
    </source>
</evidence>
<evidence type="ECO:0000256" key="7">
    <source>
        <dbReference type="PIRNR" id="PIRNR029900"/>
    </source>
</evidence>
<evidence type="ECO:0000256" key="4">
    <source>
        <dbReference type="ARBA" id="ARBA00023277"/>
    </source>
</evidence>
<sequence length="702" mass="79557">MFRKLILVLWIISCNTFADDGSRLWLKYDLLKDTQQRESYIALTKYISFTHDSPIVATAANELQLGFEGLLGKKVSFLRNISGKTGGIVLEVNSDGASVQNLADDGFAINHLKGNIVISAKTPSGVLYGAFELLRNIQTGKNISKIAITNNPKVKIRMLNHWDNANGTVERGYAGSSMWKWTELPFRIDPRYIQYARANASIGINATSINNVNASSRFLTPEYLEKIKAVADVLRPYGISVFISVNFASPRTLGGLKTSDPLDPEVRKWWNDKTKEIHEYIHDFGGFLVKANSEGQPGPQDYGRTHADGANMLAEAMRPFKGIVIWRAFVYKADPNGDRFKEGYDQFKPLDGTFDPKVIVQVKNGPIDFMPREPFHPMFGAFPKTTLGMEFQITQEYLGQSTHLTYLAPMFKECLDSDTYAQGKGSTVARVIDGSLESHQNSLMAGVANTGSDVNWTAHPFNQANWYAFGRLAWDYNLSSEQIAAEWIAMTLTKNKTAQDKINTLMMQSLPVYISYTYPLGTAHMMGEGHHYGPEPWLAKSGRPDWTSVYYHRADSVGLGFDRTGKVSNALSLYKPEVRKQWGNADECDLNYLLWFHHVPWTKKLSTGRTLWDELCFRYYDGVEQVRKMQTNWESLKNEIDTETFENVQGRLKIQEKEALWWRDACVLYFITYAKMPIPAPLVPPARSLDEVKKLVEIYHLR</sequence>
<dbReference type="InterPro" id="IPR029018">
    <property type="entry name" value="Hex-like_dom2"/>
</dbReference>
<evidence type="ECO:0000256" key="9">
    <source>
        <dbReference type="RuleBase" id="RU361198"/>
    </source>
</evidence>
<dbReference type="EMBL" id="SEWF01000018">
    <property type="protein sequence ID" value="RYU95079.1"/>
    <property type="molecule type" value="Genomic_DNA"/>
</dbReference>
<evidence type="ECO:0000313" key="13">
    <source>
        <dbReference type="EMBL" id="RYU95079.1"/>
    </source>
</evidence>
<dbReference type="Gene3D" id="3.90.1330.10">
    <property type="entry name" value="Alpha-glucuronidase, C-terminal domain"/>
    <property type="match status" value="1"/>
</dbReference>
<dbReference type="InterPro" id="IPR017853">
    <property type="entry name" value="GH"/>
</dbReference>
<dbReference type="GO" id="GO:0033939">
    <property type="term" value="F:xylan alpha-1,2-glucuronosidase activity"/>
    <property type="evidence" value="ECO:0007669"/>
    <property type="project" value="UniProtKB-EC"/>
</dbReference>
<dbReference type="Pfam" id="PF07488">
    <property type="entry name" value="Glyco_hydro_67M"/>
    <property type="match status" value="1"/>
</dbReference>
<dbReference type="PANTHER" id="PTHR39207">
    <property type="entry name" value="ALPHA-GLUCURONIDASE A"/>
    <property type="match status" value="1"/>
</dbReference>
<dbReference type="Gene3D" id="3.30.379.10">
    <property type="entry name" value="Chitobiase/beta-hexosaminidase domain 2-like"/>
    <property type="match status" value="1"/>
</dbReference>
<gene>
    <name evidence="13" type="ORF">EWM59_13590</name>
</gene>
<dbReference type="Pfam" id="PF07477">
    <property type="entry name" value="Glyco_hydro_67C"/>
    <property type="match status" value="1"/>
</dbReference>
<dbReference type="RefSeq" id="WP_130021525.1">
    <property type="nucleotide sequence ID" value="NZ_SEWF01000018.1"/>
</dbReference>
<dbReference type="GO" id="GO:0045493">
    <property type="term" value="P:xylan catabolic process"/>
    <property type="evidence" value="ECO:0007669"/>
    <property type="project" value="UniProtKB-KW"/>
</dbReference>
<proteinExistence type="inferred from homology"/>
<evidence type="ECO:0000256" key="1">
    <source>
        <dbReference type="ARBA" id="ARBA00008833"/>
    </source>
</evidence>
<keyword evidence="5 7" id="KW-0326">Glycosidase</keyword>
<evidence type="ECO:0000259" key="10">
    <source>
        <dbReference type="Pfam" id="PF03648"/>
    </source>
</evidence>
<dbReference type="EC" id="3.2.1.131" evidence="9"/>
<evidence type="ECO:0000256" key="6">
    <source>
        <dbReference type="ARBA" id="ARBA00023326"/>
    </source>
</evidence>
<comment type="similarity">
    <text evidence="1 7 9">Belongs to the glycosyl hydrolase 67 family.</text>
</comment>
<name>A0A4Q5LZG5_9BACT</name>
<dbReference type="SUPFAM" id="SSF55545">
    <property type="entry name" value="beta-N-acetylhexosaminidase-like domain"/>
    <property type="match status" value="1"/>
</dbReference>
<evidence type="ECO:0000256" key="8">
    <source>
        <dbReference type="PIRSR" id="PIRSR029900-1"/>
    </source>
</evidence>
<accession>A0A4Q5LZG5</accession>
<dbReference type="OrthoDB" id="339499at2"/>
<dbReference type="GO" id="GO:0046559">
    <property type="term" value="F:alpha-glucuronidase activity"/>
    <property type="evidence" value="ECO:0007669"/>
    <property type="project" value="InterPro"/>
</dbReference>
<dbReference type="InterPro" id="IPR037054">
    <property type="entry name" value="A-glucoronidase_C_sf"/>
</dbReference>
<comment type="caution">
    <text evidence="13">The sequence shown here is derived from an EMBL/GenBank/DDBJ whole genome shotgun (WGS) entry which is preliminary data.</text>
</comment>
<feature type="active site" description="Proton acceptor" evidence="8">
    <location>
        <position position="368"/>
    </location>
</feature>
<evidence type="ECO:0000313" key="14">
    <source>
        <dbReference type="Proteomes" id="UP000293162"/>
    </source>
</evidence>
<feature type="domain" description="Alpha glucuronidase N-terminal" evidence="10">
    <location>
        <begin position="24"/>
        <end position="133"/>
    </location>
</feature>
<dbReference type="Pfam" id="PF03648">
    <property type="entry name" value="Glyco_hydro_67N"/>
    <property type="match status" value="1"/>
</dbReference>
<reference evidence="13 14" key="1">
    <citation type="submission" date="2019-02" db="EMBL/GenBank/DDBJ databases">
        <title>Bacterial novel species Emticicia sp. 17J42-9 isolated from soil.</title>
        <authorList>
            <person name="Jung H.-Y."/>
        </authorList>
    </citation>
    <scope>NUCLEOTIDE SEQUENCE [LARGE SCALE GENOMIC DNA]</scope>
    <source>
        <strain evidence="13 14">17J42-9</strain>
    </source>
</reference>
<dbReference type="Gene3D" id="3.20.20.80">
    <property type="entry name" value="Glycosidases"/>
    <property type="match status" value="1"/>
</dbReference>
<dbReference type="InterPro" id="IPR011100">
    <property type="entry name" value="Glyco_hydro_67_cat"/>
</dbReference>
<evidence type="ECO:0000256" key="3">
    <source>
        <dbReference type="ARBA" id="ARBA00022801"/>
    </source>
</evidence>
<dbReference type="PANTHER" id="PTHR39207:SF1">
    <property type="entry name" value="ALPHA-GLUCURONIDASE A"/>
    <property type="match status" value="1"/>
</dbReference>
<keyword evidence="4 9" id="KW-0119">Carbohydrate metabolism</keyword>
<keyword evidence="2 7" id="KW-0858">Xylan degradation</keyword>
<dbReference type="AlphaFoldDB" id="A0A4Q5LZG5"/>
<protein>
    <recommendedName>
        <fullName evidence="9">Xylan alpha-1,2-glucuronidase</fullName>
        <ecNumber evidence="9">3.2.1.131</ecNumber>
    </recommendedName>
</protein>
<feature type="active site" description="Proton acceptor" evidence="8">
    <location>
        <position position="396"/>
    </location>
</feature>
<feature type="active site" description="Proton donor" evidence="8">
    <location>
        <position position="294"/>
    </location>
</feature>
<keyword evidence="6 9" id="KW-0624">Polysaccharide degradation</keyword>
<dbReference type="InterPro" id="IPR011395">
    <property type="entry name" value="Glyco_hydro_67_aGlcAse"/>
</dbReference>
<dbReference type="PIRSF" id="PIRSF029900">
    <property type="entry name" value="Alpha-glucuronds"/>
    <property type="match status" value="1"/>
</dbReference>
<dbReference type="Proteomes" id="UP000293162">
    <property type="component" value="Unassembled WGS sequence"/>
</dbReference>
<keyword evidence="3 7" id="KW-0378">Hydrolase</keyword>
<feature type="domain" description="Glycosyl hydrolase family 67 catalytic" evidence="12">
    <location>
        <begin position="137"/>
        <end position="456"/>
    </location>
</feature>
<dbReference type="SUPFAM" id="SSF51445">
    <property type="entry name" value="(Trans)glycosidases"/>
    <property type="match status" value="1"/>
</dbReference>
<comment type="subunit">
    <text evidence="9">Homodimer.</text>
</comment>
<dbReference type="GO" id="GO:0005576">
    <property type="term" value="C:extracellular region"/>
    <property type="evidence" value="ECO:0007669"/>
    <property type="project" value="InterPro"/>
</dbReference>
<feature type="domain" description="Glycosyl hydrolase family 67 C-terminal" evidence="11">
    <location>
        <begin position="457"/>
        <end position="680"/>
    </location>
</feature>
<evidence type="ECO:0000259" key="12">
    <source>
        <dbReference type="Pfam" id="PF07488"/>
    </source>
</evidence>